<dbReference type="InterPro" id="IPR036249">
    <property type="entry name" value="Thioredoxin-like_sf"/>
</dbReference>
<dbReference type="HOGENOM" id="CLU_124855_1_0_11"/>
<dbReference type="Proteomes" id="UP000021053">
    <property type="component" value="Unassembled WGS sequence"/>
</dbReference>
<keyword evidence="1" id="KW-0812">Transmembrane</keyword>
<dbReference type="PROSITE" id="PS00194">
    <property type="entry name" value="THIOREDOXIN_1"/>
    <property type="match status" value="1"/>
</dbReference>
<dbReference type="Gene3D" id="3.40.30.10">
    <property type="entry name" value="Glutaredoxin"/>
    <property type="match status" value="1"/>
</dbReference>
<dbReference type="RefSeq" id="WP_051570577.1">
    <property type="nucleotide sequence ID" value="NZ_KK073874.1"/>
</dbReference>
<keyword evidence="1" id="KW-1133">Transmembrane helix</keyword>
<keyword evidence="3" id="KW-0413">Isomerase</keyword>
<reference evidence="3 4" key="1">
    <citation type="submission" date="2013-07" db="EMBL/GenBank/DDBJ databases">
        <authorList>
            <consortium name="DOE Joint Genome Institute"/>
            <person name="Eisen J."/>
            <person name="Huntemann M."/>
            <person name="Han J."/>
            <person name="Chen A."/>
            <person name="Kyrpides N."/>
            <person name="Mavromatis K."/>
            <person name="Markowitz V."/>
            <person name="Palaniappan K."/>
            <person name="Ivanova N."/>
            <person name="Schaumberg A."/>
            <person name="Pati A."/>
            <person name="Liolios K."/>
            <person name="Nordberg H.P."/>
            <person name="Cantor M.N."/>
            <person name="Hua S.X."/>
            <person name="Woyke T."/>
        </authorList>
    </citation>
    <scope>NUCLEOTIDE SEQUENCE [LARGE SCALE GENOMIC DNA]</scope>
    <source>
        <strain evidence="3 4">DSM 44712</strain>
    </source>
</reference>
<dbReference type="InterPro" id="IPR013766">
    <property type="entry name" value="Thioredoxin_domain"/>
</dbReference>
<gene>
    <name evidence="3" type="ORF">CryarDRAFT_3740</name>
</gene>
<dbReference type="GO" id="GO:0016853">
    <property type="term" value="F:isomerase activity"/>
    <property type="evidence" value="ECO:0007669"/>
    <property type="project" value="UniProtKB-KW"/>
</dbReference>
<keyword evidence="1" id="KW-0472">Membrane</keyword>
<dbReference type="PROSITE" id="PS51352">
    <property type="entry name" value="THIOREDOXIN_2"/>
    <property type="match status" value="1"/>
</dbReference>
<comment type="caution">
    <text evidence="3">The sequence shown here is derived from an EMBL/GenBank/DDBJ whole genome shotgun (WGS) entry which is preliminary data.</text>
</comment>
<dbReference type="EMBL" id="JFBT01000001">
    <property type="protein sequence ID" value="EXG82549.1"/>
    <property type="molecule type" value="Genomic_DNA"/>
</dbReference>
<feature type="domain" description="Thioredoxin" evidence="2">
    <location>
        <begin position="46"/>
        <end position="178"/>
    </location>
</feature>
<evidence type="ECO:0000313" key="3">
    <source>
        <dbReference type="EMBL" id="EXG82549.1"/>
    </source>
</evidence>
<organism evidence="3 4">
    <name type="scientific">Cryptosporangium arvum DSM 44712</name>
    <dbReference type="NCBI Taxonomy" id="927661"/>
    <lineage>
        <taxon>Bacteria</taxon>
        <taxon>Bacillati</taxon>
        <taxon>Actinomycetota</taxon>
        <taxon>Actinomycetes</taxon>
        <taxon>Cryptosporangiales</taxon>
        <taxon>Cryptosporangiaceae</taxon>
        <taxon>Cryptosporangium</taxon>
    </lineage>
</organism>
<name>A0A010ZV28_9ACTN</name>
<accession>A0A010ZV28</accession>
<proteinExistence type="predicted"/>
<feature type="transmembrane region" description="Helical" evidence="1">
    <location>
        <begin position="6"/>
        <end position="26"/>
    </location>
</feature>
<dbReference type="SUPFAM" id="SSF52833">
    <property type="entry name" value="Thioredoxin-like"/>
    <property type="match status" value="1"/>
</dbReference>
<evidence type="ECO:0000256" key="1">
    <source>
        <dbReference type="SAM" id="Phobius"/>
    </source>
</evidence>
<evidence type="ECO:0000313" key="4">
    <source>
        <dbReference type="Proteomes" id="UP000021053"/>
    </source>
</evidence>
<keyword evidence="4" id="KW-1185">Reference proteome</keyword>
<sequence length="178" mass="18551">MTYVVAALAVTNALTLLNLLLLFGVIRRLREQGDTPPGGLPGPRALPVGAQIEAFTTTDTDGRPLLRNELPHGAVIGFFSPGCTPCEALLPKFVSYAERLPGGRQSALAVVVGTPEEAAGYVDRLSPAARVVVEDVTGGVVKRAFGVTGYPTVFQLDGDGRLLVSDASSVDRLAVPAV</sequence>
<dbReference type="InterPro" id="IPR017937">
    <property type="entry name" value="Thioredoxin_CS"/>
</dbReference>
<evidence type="ECO:0000259" key="2">
    <source>
        <dbReference type="PROSITE" id="PS51352"/>
    </source>
</evidence>
<protein>
    <submittedName>
        <fullName evidence="3">Thiol-disulfide isomerase-like thioredoxin</fullName>
    </submittedName>
</protein>
<dbReference type="AlphaFoldDB" id="A0A010ZV28"/>